<dbReference type="RefSeq" id="WP_000869374.1">
    <property type="nucleotide sequence ID" value="NZ_CP092075.1"/>
</dbReference>
<dbReference type="GO" id="GO:0046872">
    <property type="term" value="F:metal ion binding"/>
    <property type="evidence" value="ECO:0007669"/>
    <property type="project" value="UniProtKB-KW"/>
</dbReference>
<evidence type="ECO:0000259" key="4">
    <source>
        <dbReference type="SMART" id="SM00829"/>
    </source>
</evidence>
<dbReference type="InterPro" id="IPR013149">
    <property type="entry name" value="ADH-like_C"/>
</dbReference>
<dbReference type="InterPro" id="IPR020843">
    <property type="entry name" value="ER"/>
</dbReference>
<dbReference type="Pfam" id="PF08240">
    <property type="entry name" value="ADH_N"/>
    <property type="match status" value="1"/>
</dbReference>
<dbReference type="EMBL" id="QDLQ01000001">
    <property type="protein sequence ID" value="PVJ00705.1"/>
    <property type="molecule type" value="Genomic_DNA"/>
</dbReference>
<dbReference type="InterPro" id="IPR013154">
    <property type="entry name" value="ADH-like_N"/>
</dbReference>
<evidence type="ECO:0000256" key="3">
    <source>
        <dbReference type="ARBA" id="ARBA00023002"/>
    </source>
</evidence>
<dbReference type="SUPFAM" id="SSF51735">
    <property type="entry name" value="NAD(P)-binding Rossmann-fold domains"/>
    <property type="match status" value="1"/>
</dbReference>
<proteinExistence type="predicted"/>
<dbReference type="SUPFAM" id="SSF50129">
    <property type="entry name" value="GroES-like"/>
    <property type="match status" value="1"/>
</dbReference>
<dbReference type="AlphaFoldDB" id="A0A2T8TGB6"/>
<dbReference type="Gene3D" id="3.40.50.720">
    <property type="entry name" value="NAD(P)-binding Rossmann-like Domain"/>
    <property type="match status" value="1"/>
</dbReference>
<name>A0A2T8TGB6_SALER</name>
<dbReference type="InterPro" id="IPR011032">
    <property type="entry name" value="GroES-like_sf"/>
</dbReference>
<dbReference type="InterPro" id="IPR050129">
    <property type="entry name" value="Zn_alcohol_dh"/>
</dbReference>
<gene>
    <name evidence="5" type="ORF">C4860_00350</name>
</gene>
<evidence type="ECO:0000313" key="5">
    <source>
        <dbReference type="EMBL" id="PVJ00705.1"/>
    </source>
</evidence>
<dbReference type="InterPro" id="IPR036291">
    <property type="entry name" value="NAD(P)-bd_dom_sf"/>
</dbReference>
<dbReference type="Pfam" id="PF00107">
    <property type="entry name" value="ADH_zinc_N"/>
    <property type="match status" value="1"/>
</dbReference>
<organism evidence="5 6">
    <name type="scientific">Salmonella enterica</name>
    <name type="common">Salmonella choleraesuis</name>
    <dbReference type="NCBI Taxonomy" id="28901"/>
    <lineage>
        <taxon>Bacteria</taxon>
        <taxon>Pseudomonadati</taxon>
        <taxon>Pseudomonadota</taxon>
        <taxon>Gammaproteobacteria</taxon>
        <taxon>Enterobacterales</taxon>
        <taxon>Enterobacteriaceae</taxon>
        <taxon>Salmonella</taxon>
    </lineage>
</organism>
<comment type="caution">
    <text evidence="5">The sequence shown here is derived from an EMBL/GenBank/DDBJ whole genome shotgun (WGS) entry which is preliminary data.</text>
</comment>
<evidence type="ECO:0000256" key="2">
    <source>
        <dbReference type="ARBA" id="ARBA00022833"/>
    </source>
</evidence>
<dbReference type="Proteomes" id="UP000245912">
    <property type="component" value="Unassembled WGS sequence"/>
</dbReference>
<dbReference type="Gene3D" id="3.90.180.10">
    <property type="entry name" value="Medium-chain alcohol dehydrogenases, catalytic domain"/>
    <property type="match status" value="1"/>
</dbReference>
<sequence length="348" mass="38172">MKVVALTAIGHLELQERNMPVPQAGEVLLKVMASGLCGSDVPRAYQTGTLSFPRVLGHEFAGRVEAVGLGGDPALIGKRMAVFPIVPCMTCEFCQHHHYPRCLNYSSYGSRRDGGFSEYLTVPEFNLVEFPDHVSYSAAAMLEPATIALHVIRRANLDLNDSIVIIGAGPIGLMAARWATIYGAQKVMLIDVDPKKVEFCRELGFEHVCLATEEDAVEWVLKETDGFGAHVTIEGSGSCAGLTQALLACRVYGKVMLMGNPHGDMQIPREVYDKVMRKEAVIASVYNSVYKQMPHDEWADAAAAISSGKLQVNDLISHQVEIDSVIDLFDTFHHRRGFTCKGMMVTKE</sequence>
<dbReference type="GO" id="GO:0016491">
    <property type="term" value="F:oxidoreductase activity"/>
    <property type="evidence" value="ECO:0007669"/>
    <property type="project" value="UniProtKB-KW"/>
</dbReference>
<dbReference type="PANTHER" id="PTHR43401:SF2">
    <property type="entry name" value="L-THREONINE 3-DEHYDROGENASE"/>
    <property type="match status" value="1"/>
</dbReference>
<keyword evidence="2" id="KW-0862">Zinc</keyword>
<dbReference type="CDD" id="cd08236">
    <property type="entry name" value="sugar_DH"/>
    <property type="match status" value="1"/>
</dbReference>
<reference evidence="5 6" key="1">
    <citation type="submission" date="2018-04" db="EMBL/GenBank/DDBJ databases">
        <title>Serotype diversity and antimicrobial resistance among Salmonella enterica isolated from patients at an equine referral hospital.</title>
        <authorList>
            <person name="Leon I.M."/>
            <person name="Lawhon S.D."/>
            <person name="Norman K.N."/>
            <person name="Threadgill D.S."/>
            <person name="Ohta N."/>
            <person name="Vinasco J."/>
            <person name="Scott H.M."/>
        </authorList>
    </citation>
    <scope>NUCLEOTIDE SEQUENCE [LARGE SCALE GENOMIC DNA]</scope>
    <source>
        <strain evidence="5 6">235</strain>
    </source>
</reference>
<evidence type="ECO:0000313" key="6">
    <source>
        <dbReference type="Proteomes" id="UP000245912"/>
    </source>
</evidence>
<dbReference type="PANTHER" id="PTHR43401">
    <property type="entry name" value="L-THREONINE 3-DEHYDROGENASE"/>
    <property type="match status" value="1"/>
</dbReference>
<protein>
    <submittedName>
        <fullName evidence="5">Galactitol-1-phosphate 5-dehydrogenase</fullName>
    </submittedName>
</protein>
<accession>A0A2T8TGB6</accession>
<keyword evidence="1" id="KW-0479">Metal-binding</keyword>
<keyword evidence="3" id="KW-0560">Oxidoreductase</keyword>
<evidence type="ECO:0000256" key="1">
    <source>
        <dbReference type="ARBA" id="ARBA00022723"/>
    </source>
</evidence>
<dbReference type="SMART" id="SM00829">
    <property type="entry name" value="PKS_ER"/>
    <property type="match status" value="1"/>
</dbReference>
<feature type="domain" description="Enoyl reductase (ER)" evidence="4">
    <location>
        <begin position="7"/>
        <end position="312"/>
    </location>
</feature>